<organism evidence="1 2">
    <name type="scientific">Pluteus cervinus</name>
    <dbReference type="NCBI Taxonomy" id="181527"/>
    <lineage>
        <taxon>Eukaryota</taxon>
        <taxon>Fungi</taxon>
        <taxon>Dikarya</taxon>
        <taxon>Basidiomycota</taxon>
        <taxon>Agaricomycotina</taxon>
        <taxon>Agaricomycetes</taxon>
        <taxon>Agaricomycetidae</taxon>
        <taxon>Agaricales</taxon>
        <taxon>Pluteineae</taxon>
        <taxon>Pluteaceae</taxon>
        <taxon>Pluteus</taxon>
    </lineage>
</organism>
<dbReference type="EMBL" id="ML208517">
    <property type="protein sequence ID" value="TFK63543.1"/>
    <property type="molecule type" value="Genomic_DNA"/>
</dbReference>
<keyword evidence="2" id="KW-1185">Reference proteome</keyword>
<name>A0ACD3ACC3_9AGAR</name>
<gene>
    <name evidence="1" type="ORF">BDN72DRAFT_902309</name>
</gene>
<proteinExistence type="predicted"/>
<evidence type="ECO:0000313" key="2">
    <source>
        <dbReference type="Proteomes" id="UP000308600"/>
    </source>
</evidence>
<sequence length="528" mass="59903">MERVLHELVDFPLWTLFLTKNCPLYSPPVRTQATDASTRLGEPRYIRPRPFVAFDFDIHDIARLNEEPILQLQKPMLEYAKVDHISAYGRPLWWTYHEKPYEDIHLFVDSKLMAGQSFNPRVLDHAFAAVSFRVLLEPTWSDILSWQLALTAVELHLRLVVSIDIERGMIRTASGSEPIVADAAQHQLCRTPRSWQKALRTLWDDLFSQGRIAKGEKGELLARILLVLARDMTVRRVDLPHAIGSAPVGDPGLKDEYTVPSCFPVTAWELLTALLGDKLEETLDCAARSSERSNRVSKPYFEDAKIDFKAFLKKGYINLNHMTTTSMPLSEGCTNFLNLLLRRGAAVQLGSGWSYWDILIPMYVGDPSEPFDPFKVTAIAIQVNKRSQPEAVFEGKDLERFFFVKDAHYVHLHLDLGQESASGVSKSRFYRSETSVVLDLHVEGHEKRTYPPLGHFGVDSTAKKMMEESTRLSEDEHILGDALKGCNAYTGKPYDMFSREICKELAKASDKDTEDISDESGSLHMEQD</sequence>
<accession>A0ACD3ACC3</accession>
<evidence type="ECO:0000313" key="1">
    <source>
        <dbReference type="EMBL" id="TFK63543.1"/>
    </source>
</evidence>
<protein>
    <submittedName>
        <fullName evidence="1">Uncharacterized protein</fullName>
    </submittedName>
</protein>
<reference evidence="1 2" key="1">
    <citation type="journal article" date="2019" name="Nat. Ecol. Evol.">
        <title>Megaphylogeny resolves global patterns of mushroom evolution.</title>
        <authorList>
            <person name="Varga T."/>
            <person name="Krizsan K."/>
            <person name="Foldi C."/>
            <person name="Dima B."/>
            <person name="Sanchez-Garcia M."/>
            <person name="Sanchez-Ramirez S."/>
            <person name="Szollosi G.J."/>
            <person name="Szarkandi J.G."/>
            <person name="Papp V."/>
            <person name="Albert L."/>
            <person name="Andreopoulos W."/>
            <person name="Angelini C."/>
            <person name="Antonin V."/>
            <person name="Barry K.W."/>
            <person name="Bougher N.L."/>
            <person name="Buchanan P."/>
            <person name="Buyck B."/>
            <person name="Bense V."/>
            <person name="Catcheside P."/>
            <person name="Chovatia M."/>
            <person name="Cooper J."/>
            <person name="Damon W."/>
            <person name="Desjardin D."/>
            <person name="Finy P."/>
            <person name="Geml J."/>
            <person name="Haridas S."/>
            <person name="Hughes K."/>
            <person name="Justo A."/>
            <person name="Karasinski D."/>
            <person name="Kautmanova I."/>
            <person name="Kiss B."/>
            <person name="Kocsube S."/>
            <person name="Kotiranta H."/>
            <person name="LaButti K.M."/>
            <person name="Lechner B.E."/>
            <person name="Liimatainen K."/>
            <person name="Lipzen A."/>
            <person name="Lukacs Z."/>
            <person name="Mihaltcheva S."/>
            <person name="Morgado L.N."/>
            <person name="Niskanen T."/>
            <person name="Noordeloos M.E."/>
            <person name="Ohm R.A."/>
            <person name="Ortiz-Santana B."/>
            <person name="Ovrebo C."/>
            <person name="Racz N."/>
            <person name="Riley R."/>
            <person name="Savchenko A."/>
            <person name="Shiryaev A."/>
            <person name="Soop K."/>
            <person name="Spirin V."/>
            <person name="Szebenyi C."/>
            <person name="Tomsovsky M."/>
            <person name="Tulloss R.E."/>
            <person name="Uehling J."/>
            <person name="Grigoriev I.V."/>
            <person name="Vagvolgyi C."/>
            <person name="Papp T."/>
            <person name="Martin F.M."/>
            <person name="Miettinen O."/>
            <person name="Hibbett D.S."/>
            <person name="Nagy L.G."/>
        </authorList>
    </citation>
    <scope>NUCLEOTIDE SEQUENCE [LARGE SCALE GENOMIC DNA]</scope>
    <source>
        <strain evidence="1 2">NL-1719</strain>
    </source>
</reference>
<dbReference type="Proteomes" id="UP000308600">
    <property type="component" value="Unassembled WGS sequence"/>
</dbReference>